<dbReference type="Proteomes" id="UP000254737">
    <property type="component" value="Unassembled WGS sequence"/>
</dbReference>
<accession>A0A376G1E0</accession>
<feature type="chain" id="PRO_5016589466" description="WG repeat-containing protein" evidence="1">
    <location>
        <begin position="20"/>
        <end position="170"/>
    </location>
</feature>
<reference evidence="2 3" key="1">
    <citation type="submission" date="2018-06" db="EMBL/GenBank/DDBJ databases">
        <authorList>
            <consortium name="Pathogen Informatics"/>
            <person name="Doyle S."/>
        </authorList>
    </citation>
    <scope>NUCLEOTIDE SEQUENCE [LARGE SCALE GENOMIC DNA]</scope>
    <source>
        <strain evidence="2 3">NCTC13456</strain>
    </source>
</reference>
<feature type="signal peptide" evidence="1">
    <location>
        <begin position="1"/>
        <end position="19"/>
    </location>
</feature>
<proteinExistence type="predicted"/>
<gene>
    <name evidence="2" type="ORF">NCTC13456_00448</name>
</gene>
<name>A0A376G1E0_9FLAO</name>
<dbReference type="EMBL" id="UFXS01000001">
    <property type="protein sequence ID" value="STD53353.1"/>
    <property type="molecule type" value="Genomic_DNA"/>
</dbReference>
<evidence type="ECO:0008006" key="4">
    <source>
        <dbReference type="Google" id="ProtNLM"/>
    </source>
</evidence>
<organism evidence="2 3">
    <name type="scientific">Empedobacter falsenii</name>
    <dbReference type="NCBI Taxonomy" id="343874"/>
    <lineage>
        <taxon>Bacteria</taxon>
        <taxon>Pseudomonadati</taxon>
        <taxon>Bacteroidota</taxon>
        <taxon>Flavobacteriia</taxon>
        <taxon>Flavobacteriales</taxon>
        <taxon>Weeksellaceae</taxon>
        <taxon>Empedobacter</taxon>
    </lineage>
</organism>
<evidence type="ECO:0000256" key="1">
    <source>
        <dbReference type="SAM" id="SignalP"/>
    </source>
</evidence>
<dbReference type="RefSeq" id="WP_114998431.1">
    <property type="nucleotide sequence ID" value="NZ_UFXS01000001.1"/>
</dbReference>
<keyword evidence="1" id="KW-0732">Signal</keyword>
<sequence length="170" mass="18111">MKNIIYAAILCGFASISFAQVAVGKSTVDGNNTILDFEESTTNGIILPAVTTVPTGLDATNNGGTFAFDLTDSKVKMYENGVWVELSDVGEKTALLTNSSDEVGDGVIIGAETTTAKGVLVLESDKDAMILPKVNQPEINVKSPYPGMICYDTASKTVAIFDGKVWNYWK</sequence>
<evidence type="ECO:0000313" key="2">
    <source>
        <dbReference type="EMBL" id="STD53353.1"/>
    </source>
</evidence>
<dbReference type="AlphaFoldDB" id="A0A376G1E0"/>
<evidence type="ECO:0000313" key="3">
    <source>
        <dbReference type="Proteomes" id="UP000254737"/>
    </source>
</evidence>
<protein>
    <recommendedName>
        <fullName evidence="4">WG repeat-containing protein</fullName>
    </recommendedName>
</protein>